<accession>A0ABQ6JKP2</accession>
<protein>
    <submittedName>
        <fullName evidence="2">Uncharacterized protein</fullName>
    </submittedName>
</protein>
<reference evidence="3" key="1">
    <citation type="journal article" date="2019" name="Int. J. Syst. Evol. Microbiol.">
        <title>The Global Catalogue of Microorganisms (GCM) 10K type strain sequencing project: providing services to taxonomists for standard genome sequencing and annotation.</title>
        <authorList>
            <consortium name="The Broad Institute Genomics Platform"/>
            <consortium name="The Broad Institute Genome Sequencing Center for Infectious Disease"/>
            <person name="Wu L."/>
            <person name="Ma J."/>
        </authorList>
    </citation>
    <scope>NUCLEOTIDE SEQUENCE [LARGE SCALE GENOMIC DNA]</scope>
    <source>
        <strain evidence="3">NBRC 108730</strain>
    </source>
</reference>
<feature type="region of interest" description="Disordered" evidence="1">
    <location>
        <begin position="55"/>
        <end position="77"/>
    </location>
</feature>
<feature type="region of interest" description="Disordered" evidence="1">
    <location>
        <begin position="228"/>
        <end position="273"/>
    </location>
</feature>
<feature type="compositionally biased region" description="Basic and acidic residues" evidence="1">
    <location>
        <begin position="252"/>
        <end position="261"/>
    </location>
</feature>
<feature type="compositionally biased region" description="Basic residues" evidence="1">
    <location>
        <begin position="179"/>
        <end position="188"/>
    </location>
</feature>
<sequence>MRRPGGLGAQRVSLLDAEPVLLVDDHEAEVGELHVLLQQGVRADHDARLAGRRLQQAPASDGGGLGAGEQPDAGADVAAAEHARFGQVAEHRGDRAVVLHGEHLGGGQQRGLPAGVDDREHRAQRHERLARPDLALQEPVHRSALRQVGGHLLAHLALAGRRLERQPRVEGVEQPSRPGHARGRRQRGVRQPAAQQRGLQHERLLVAQPVPRDVRLLEVCGRVHPLQRRAQVEQPAARTDVGRQRVGQHGQGLDDRAERRRPATTGCRPPRGR</sequence>
<comment type="caution">
    <text evidence="2">The sequence shown here is derived from an EMBL/GenBank/DDBJ whole genome shotgun (WGS) entry which is preliminary data.</text>
</comment>
<dbReference type="Proteomes" id="UP001157017">
    <property type="component" value="Unassembled WGS sequence"/>
</dbReference>
<dbReference type="EMBL" id="BSUZ01000001">
    <property type="protein sequence ID" value="GMA88783.1"/>
    <property type="molecule type" value="Genomic_DNA"/>
</dbReference>
<proteinExistence type="predicted"/>
<keyword evidence="3" id="KW-1185">Reference proteome</keyword>
<name>A0ABQ6JKP2_9ACTN</name>
<evidence type="ECO:0000313" key="2">
    <source>
        <dbReference type="EMBL" id="GMA88783.1"/>
    </source>
</evidence>
<feature type="region of interest" description="Disordered" evidence="1">
    <location>
        <begin position="167"/>
        <end position="200"/>
    </location>
</feature>
<evidence type="ECO:0000313" key="3">
    <source>
        <dbReference type="Proteomes" id="UP001157017"/>
    </source>
</evidence>
<organism evidence="2 3">
    <name type="scientific">Angustibacter aerolatus</name>
    <dbReference type="NCBI Taxonomy" id="1162965"/>
    <lineage>
        <taxon>Bacteria</taxon>
        <taxon>Bacillati</taxon>
        <taxon>Actinomycetota</taxon>
        <taxon>Actinomycetes</taxon>
        <taxon>Kineosporiales</taxon>
        <taxon>Kineosporiaceae</taxon>
    </lineage>
</organism>
<evidence type="ECO:0000256" key="1">
    <source>
        <dbReference type="SAM" id="MobiDB-lite"/>
    </source>
</evidence>
<gene>
    <name evidence="2" type="ORF">GCM10025868_40330</name>
</gene>